<dbReference type="OrthoDB" id="2689950at2759"/>
<dbReference type="GeneID" id="64624491"/>
<dbReference type="EMBL" id="JABBWG010000007">
    <property type="protein sequence ID" value="KAG1820845.1"/>
    <property type="molecule type" value="Genomic_DNA"/>
</dbReference>
<protein>
    <submittedName>
        <fullName evidence="1">Uncharacterized protein</fullName>
    </submittedName>
</protein>
<accession>A0A9P7EG79</accession>
<gene>
    <name evidence="1" type="ORF">BJ212DRAFT_1265279</name>
</gene>
<sequence length="197" mass="21949">MEFELVAKAKITLELVEKDGVTIPQGLTFISVQRLPHSGILYELDSVKSAQWFEIPAHRGKFVVNFSTNATIKDCSFHILMENIPISYDPGSIYTNLDIKKKGGLKPGSITKARWIKLITRRSPTQQTAHAIVTLKTKESTNQILHFGISMEGKKVFGCKLLPEPTCCLKCQSFDGTHVAAECTQQHDMCGTCRAEH</sequence>
<evidence type="ECO:0000313" key="2">
    <source>
        <dbReference type="Proteomes" id="UP000807769"/>
    </source>
</evidence>
<evidence type="ECO:0000313" key="1">
    <source>
        <dbReference type="EMBL" id="KAG1820845.1"/>
    </source>
</evidence>
<organism evidence="1 2">
    <name type="scientific">Suillus subaureus</name>
    <dbReference type="NCBI Taxonomy" id="48587"/>
    <lineage>
        <taxon>Eukaryota</taxon>
        <taxon>Fungi</taxon>
        <taxon>Dikarya</taxon>
        <taxon>Basidiomycota</taxon>
        <taxon>Agaricomycotina</taxon>
        <taxon>Agaricomycetes</taxon>
        <taxon>Agaricomycetidae</taxon>
        <taxon>Boletales</taxon>
        <taxon>Suillineae</taxon>
        <taxon>Suillaceae</taxon>
        <taxon>Suillus</taxon>
    </lineage>
</organism>
<name>A0A9P7EG79_9AGAM</name>
<keyword evidence="2" id="KW-1185">Reference proteome</keyword>
<dbReference type="AlphaFoldDB" id="A0A9P7EG79"/>
<dbReference type="Proteomes" id="UP000807769">
    <property type="component" value="Unassembled WGS sequence"/>
</dbReference>
<reference evidence="1" key="1">
    <citation type="journal article" date="2020" name="New Phytol.">
        <title>Comparative genomics reveals dynamic genome evolution in host specialist ectomycorrhizal fungi.</title>
        <authorList>
            <person name="Lofgren L.A."/>
            <person name="Nguyen N.H."/>
            <person name="Vilgalys R."/>
            <person name="Ruytinx J."/>
            <person name="Liao H.L."/>
            <person name="Branco S."/>
            <person name="Kuo A."/>
            <person name="LaButti K."/>
            <person name="Lipzen A."/>
            <person name="Andreopoulos W."/>
            <person name="Pangilinan J."/>
            <person name="Riley R."/>
            <person name="Hundley H."/>
            <person name="Na H."/>
            <person name="Barry K."/>
            <person name="Grigoriev I.V."/>
            <person name="Stajich J.E."/>
            <person name="Kennedy P.G."/>
        </authorList>
    </citation>
    <scope>NUCLEOTIDE SEQUENCE</scope>
    <source>
        <strain evidence="1">MN1</strain>
    </source>
</reference>
<comment type="caution">
    <text evidence="1">The sequence shown here is derived from an EMBL/GenBank/DDBJ whole genome shotgun (WGS) entry which is preliminary data.</text>
</comment>
<proteinExistence type="predicted"/>
<dbReference type="RefSeq" id="XP_041195912.1">
    <property type="nucleotide sequence ID" value="XM_041330474.1"/>
</dbReference>